<sequence length="264" mass="31232">MGETQNVNGIDMKDGQRVYLELNREFQKVASKYSWQNFTNLVAFEREVHKDHIFSPVLAYTLMKATLEQGLREECNRNNIISSSRLPDALDELYSISYTFFKDKISTWDYTRGVYFDRYIKAHCRDLYRLVEFSVAGYNSKSKKALEFYKKNDIVRLDEQYNYDIDDDNLSHISCDTSNNRTLMSPEEYYISQEEEESKQRLNSLLERNGENIEEEKAFYFTFVNSFLGGPNHVPNDFYQKEVEFFFGSEGFEMSREDAALLHR</sequence>
<dbReference type="Proteomes" id="UP000225889">
    <property type="component" value="Unassembled WGS sequence"/>
</dbReference>
<keyword evidence="3" id="KW-1185">Reference proteome</keyword>
<dbReference type="EMBL" id="PDYF01000028">
    <property type="protein sequence ID" value="PHU34321.1"/>
    <property type="molecule type" value="Genomic_DNA"/>
</dbReference>
<protein>
    <submittedName>
        <fullName evidence="2">Uncharacterized protein</fullName>
    </submittedName>
</protein>
<evidence type="ECO:0000313" key="1">
    <source>
        <dbReference type="EMBL" id="PHU34321.1"/>
    </source>
</evidence>
<gene>
    <name evidence="2" type="ORF">CSX00_12355</name>
    <name evidence="1" type="ORF">CSX01_10910</name>
</gene>
<evidence type="ECO:0000313" key="2">
    <source>
        <dbReference type="EMBL" id="PHU39110.1"/>
    </source>
</evidence>
<dbReference type="EMBL" id="PDYH01000058">
    <property type="protein sequence ID" value="PHU39110.1"/>
    <property type="molecule type" value="Genomic_DNA"/>
</dbReference>
<dbReference type="RefSeq" id="WP_090151673.1">
    <property type="nucleotide sequence ID" value="NZ_PDYF01000028.1"/>
</dbReference>
<reference evidence="2" key="2">
    <citation type="submission" date="2017-10" db="EMBL/GenBank/DDBJ databases">
        <authorList>
            <person name="Banno H."/>
            <person name="Chua N.-H."/>
        </authorList>
    </citation>
    <scope>NUCLEOTIDE SEQUENCE [LARGE SCALE GENOMIC DNA]</scope>
    <source>
        <strain evidence="2">JK10</strain>
        <strain evidence="1">JK626</strain>
    </source>
</reference>
<proteinExistence type="predicted"/>
<name>A0A2G3E7G0_9FIRM</name>
<dbReference type="Proteomes" id="UP000224317">
    <property type="component" value="Unassembled WGS sequence"/>
</dbReference>
<comment type="caution">
    <text evidence="2">The sequence shown here is derived from an EMBL/GenBank/DDBJ whole genome shotgun (WGS) entry which is preliminary data.</text>
</comment>
<reference evidence="2" key="1">
    <citation type="submission" date="2017-10" db="EMBL/GenBank/DDBJ databases">
        <title>Resolving the taxonomy of Roseburia spp., Eubacterium rectale and Agathobacter spp. through phylogenomic analysis.</title>
        <authorList>
            <person name="Sheridan P.O."/>
            <person name="Walker A.W."/>
            <person name="Duncan S.H."/>
            <person name="Scott K.P."/>
            <person name="Toole P.W.O."/>
            <person name="Luis P."/>
            <person name="Flint H.J."/>
        </authorList>
    </citation>
    <scope>NUCLEOTIDE SEQUENCE [LARGE SCALE GENOMIC DNA]</scope>
    <source>
        <strain evidence="2">JK10</strain>
        <strain evidence="1">JK626</strain>
    </source>
</reference>
<evidence type="ECO:0000313" key="3">
    <source>
        <dbReference type="Proteomes" id="UP000224317"/>
    </source>
</evidence>
<organism evidence="2 3">
    <name type="scientific">Pseudobutyrivibrio ruminis</name>
    <dbReference type="NCBI Taxonomy" id="46206"/>
    <lineage>
        <taxon>Bacteria</taxon>
        <taxon>Bacillati</taxon>
        <taxon>Bacillota</taxon>
        <taxon>Clostridia</taxon>
        <taxon>Lachnospirales</taxon>
        <taxon>Lachnospiraceae</taxon>
        <taxon>Pseudobutyrivibrio</taxon>
    </lineage>
</organism>
<dbReference type="AlphaFoldDB" id="A0A2G3E7G0"/>
<accession>A0A2G3E7G0</accession>